<dbReference type="GO" id="GO:0044281">
    <property type="term" value="P:small molecule metabolic process"/>
    <property type="evidence" value="ECO:0007669"/>
    <property type="project" value="UniProtKB-ARBA"/>
</dbReference>
<dbReference type="Pfam" id="PF01557">
    <property type="entry name" value="FAA_hydrolase"/>
    <property type="match status" value="1"/>
</dbReference>
<organism evidence="4 5">
    <name type="scientific">Rhizorhabdus histidinilytica</name>
    <dbReference type="NCBI Taxonomy" id="439228"/>
    <lineage>
        <taxon>Bacteria</taxon>
        <taxon>Pseudomonadati</taxon>
        <taxon>Pseudomonadota</taxon>
        <taxon>Alphaproteobacteria</taxon>
        <taxon>Sphingomonadales</taxon>
        <taxon>Sphingomonadaceae</taxon>
        <taxon>Rhizorhabdus</taxon>
    </lineage>
</organism>
<dbReference type="AlphaFoldDB" id="A0A1T5AQR8"/>
<reference evidence="5" key="1">
    <citation type="submission" date="2017-02" db="EMBL/GenBank/DDBJ databases">
        <authorList>
            <person name="Varghese N."/>
            <person name="Submissions S."/>
        </authorList>
    </citation>
    <scope>NUCLEOTIDE SEQUENCE [LARGE SCALE GENOMIC DNA]</scope>
    <source>
        <strain evidence="5">UM2</strain>
    </source>
</reference>
<dbReference type="GO" id="GO:0046872">
    <property type="term" value="F:metal ion binding"/>
    <property type="evidence" value="ECO:0007669"/>
    <property type="project" value="UniProtKB-KW"/>
</dbReference>
<dbReference type="EMBL" id="FUYM01000002">
    <property type="protein sequence ID" value="SKB37167.1"/>
    <property type="molecule type" value="Genomic_DNA"/>
</dbReference>
<dbReference type="Proteomes" id="UP000189818">
    <property type="component" value="Unassembled WGS sequence"/>
</dbReference>
<keyword evidence="2" id="KW-0479">Metal-binding</keyword>
<proteinExistence type="inferred from homology"/>
<dbReference type="InterPro" id="IPR036663">
    <property type="entry name" value="Fumarylacetoacetase_C_sf"/>
</dbReference>
<dbReference type="PANTHER" id="PTHR42796">
    <property type="entry name" value="FUMARYLACETOACETATE HYDROLASE DOMAIN-CONTAINING PROTEIN 2A-RELATED"/>
    <property type="match status" value="1"/>
</dbReference>
<keyword evidence="5" id="KW-1185">Reference proteome</keyword>
<dbReference type="InterPro" id="IPR011234">
    <property type="entry name" value="Fumarylacetoacetase-like_C"/>
</dbReference>
<dbReference type="PANTHER" id="PTHR42796:SF4">
    <property type="entry name" value="FUMARYLACETOACETATE HYDROLASE DOMAIN-CONTAINING PROTEIN 2A"/>
    <property type="match status" value="1"/>
</dbReference>
<evidence type="ECO:0000259" key="3">
    <source>
        <dbReference type="Pfam" id="PF01557"/>
    </source>
</evidence>
<comment type="similarity">
    <text evidence="1">Belongs to the FAH family.</text>
</comment>
<dbReference type="Gene3D" id="3.90.850.10">
    <property type="entry name" value="Fumarylacetoacetase-like, C-terminal domain"/>
    <property type="match status" value="1"/>
</dbReference>
<dbReference type="RefSeq" id="WP_079646903.1">
    <property type="nucleotide sequence ID" value="NZ_FUYM01000002.1"/>
</dbReference>
<dbReference type="FunFam" id="3.90.850.10:FF:000008">
    <property type="entry name" value="FAA hydrolase family protein"/>
    <property type="match status" value="1"/>
</dbReference>
<feature type="domain" description="Fumarylacetoacetase-like C-terminal" evidence="3">
    <location>
        <begin position="73"/>
        <end position="278"/>
    </location>
</feature>
<accession>A0A1T5AQR8</accession>
<evidence type="ECO:0000313" key="5">
    <source>
        <dbReference type="Proteomes" id="UP000189818"/>
    </source>
</evidence>
<dbReference type="OrthoDB" id="5197601at2"/>
<evidence type="ECO:0000256" key="2">
    <source>
        <dbReference type="ARBA" id="ARBA00022723"/>
    </source>
</evidence>
<protein>
    <submittedName>
        <fullName evidence="4">2-keto-4-pentenoate hydratase/2-oxohepta-3-ene-1,7-dioic acid hydratase (Catechol pathway)</fullName>
    </submittedName>
</protein>
<evidence type="ECO:0000313" key="4">
    <source>
        <dbReference type="EMBL" id="SKB37167.1"/>
    </source>
</evidence>
<dbReference type="InterPro" id="IPR051121">
    <property type="entry name" value="FAH"/>
</dbReference>
<dbReference type="STRING" id="439228.SAMN06295920_102138"/>
<dbReference type="GO" id="GO:0003824">
    <property type="term" value="F:catalytic activity"/>
    <property type="evidence" value="ECO:0007669"/>
    <property type="project" value="InterPro"/>
</dbReference>
<dbReference type="SUPFAM" id="SSF56529">
    <property type="entry name" value="FAH"/>
    <property type="match status" value="1"/>
</dbReference>
<sequence>MRLQSFEHGGRQGWGIVERDAVRDMTDALPGIGSIKALLERDALDAARAAATSAPLVEAAALRPLPVIPDPAKILCCGLNYHEHRIETHNPEVAHPTLFVRFADAQIGHGAAIERPPETRMLDYEAELAVVIGRAGRRIARAAAMEHVAGYACYNDVSVRDWQKHTTQMTPGKNFPTTGPFGPWLVTRDEIADLAPLRIQCRLNGRVMQDARLGDMIFDVPRLIEYISTFTPLSPGDVILTGTPGGVGVRRDPQIFLQPGDRVEVEIEAVGLLANPVV</sequence>
<gene>
    <name evidence="4" type="ORF">SAMN06295920_102138</name>
</gene>
<evidence type="ECO:0000256" key="1">
    <source>
        <dbReference type="ARBA" id="ARBA00010211"/>
    </source>
</evidence>
<name>A0A1T5AQR8_9SPHN</name>